<dbReference type="GO" id="GO:0006355">
    <property type="term" value="P:regulation of DNA-templated transcription"/>
    <property type="evidence" value="ECO:0007669"/>
    <property type="project" value="InterPro"/>
</dbReference>
<accession>A0A8C4YR28</accession>
<dbReference type="PROSITE" id="PS50805">
    <property type="entry name" value="KRAB"/>
    <property type="match status" value="1"/>
</dbReference>
<dbReference type="AlphaFoldDB" id="A0A8C4YR28"/>
<evidence type="ECO:0000259" key="1">
    <source>
        <dbReference type="PROSITE" id="PS50805"/>
    </source>
</evidence>
<keyword evidence="3" id="KW-1185">Reference proteome</keyword>
<evidence type="ECO:0000313" key="2">
    <source>
        <dbReference type="Ensembl" id="ENSGEVP00005029222.1"/>
    </source>
</evidence>
<name>A0A8C4YR28_9SAUR</name>
<proteinExistence type="predicted"/>
<reference evidence="2" key="2">
    <citation type="submission" date="2025-08" db="UniProtKB">
        <authorList>
            <consortium name="Ensembl"/>
        </authorList>
    </citation>
    <scope>IDENTIFICATION</scope>
</reference>
<dbReference type="InterPro" id="IPR001909">
    <property type="entry name" value="KRAB"/>
</dbReference>
<protein>
    <recommendedName>
        <fullName evidence="1">KRAB domain-containing protein</fullName>
    </recommendedName>
</protein>
<dbReference type="Ensembl" id="ENSGEVT00005030704.1">
    <property type="protein sequence ID" value="ENSGEVP00005029222.1"/>
    <property type="gene ID" value="ENSGEVG00005020486.1"/>
</dbReference>
<reference evidence="2" key="1">
    <citation type="submission" date="2019-06" db="EMBL/GenBank/DDBJ databases">
        <title>G10K-VGP Goodes thornscrub tortoise genome, primary haplotype.</title>
        <authorList>
            <person name="Murphy B."/>
            <person name="Edwards T."/>
            <person name="Rhie A."/>
            <person name="Koren S."/>
            <person name="Phillippy A."/>
            <person name="Fedrigo O."/>
            <person name="Haase B."/>
            <person name="Mountcastle J."/>
            <person name="Lewin H."/>
            <person name="Damas J."/>
            <person name="Howe K."/>
            <person name="Formenti G."/>
            <person name="Myers G."/>
            <person name="Durbin R."/>
            <person name="Jarvis E.D."/>
        </authorList>
    </citation>
    <scope>NUCLEOTIDE SEQUENCE [LARGE SCALE GENOMIC DNA]</scope>
</reference>
<feature type="domain" description="KRAB" evidence="1">
    <location>
        <begin position="1"/>
        <end position="62"/>
    </location>
</feature>
<reference evidence="2" key="3">
    <citation type="submission" date="2025-09" db="UniProtKB">
        <authorList>
            <consortium name="Ensembl"/>
        </authorList>
    </citation>
    <scope>IDENTIFICATION</scope>
</reference>
<evidence type="ECO:0000313" key="3">
    <source>
        <dbReference type="Proteomes" id="UP000694390"/>
    </source>
</evidence>
<dbReference type="GeneTree" id="ENSGT01000000215090"/>
<dbReference type="OrthoDB" id="9892686at2759"/>
<organism evidence="2 3">
    <name type="scientific">Gopherus evgoodei</name>
    <name type="common">Goodes thornscrub tortoise</name>
    <dbReference type="NCBI Taxonomy" id="1825980"/>
    <lineage>
        <taxon>Eukaryota</taxon>
        <taxon>Metazoa</taxon>
        <taxon>Chordata</taxon>
        <taxon>Craniata</taxon>
        <taxon>Vertebrata</taxon>
        <taxon>Euteleostomi</taxon>
        <taxon>Archelosauria</taxon>
        <taxon>Testudinata</taxon>
        <taxon>Testudines</taxon>
        <taxon>Cryptodira</taxon>
        <taxon>Durocryptodira</taxon>
        <taxon>Testudinoidea</taxon>
        <taxon>Testudinidae</taxon>
        <taxon>Gopherus</taxon>
    </lineage>
</organism>
<sequence>SSPKLTNTAKNQIYRFLNCGLPQAHWVTLTGFPVSKPHIISQLEQGEEPWGSEEREILRVPCTGEERLNQLRICKCLKETSGIPYNALGRLLSSLLCLAGVVSSG</sequence>
<dbReference type="Proteomes" id="UP000694390">
    <property type="component" value="Chromosome 19"/>
</dbReference>